<protein>
    <submittedName>
        <fullName evidence="7">TerC family protein</fullName>
    </submittedName>
</protein>
<dbReference type="Pfam" id="PF03741">
    <property type="entry name" value="TerC"/>
    <property type="match status" value="1"/>
</dbReference>
<dbReference type="RefSeq" id="WP_139605683.1">
    <property type="nucleotide sequence ID" value="NZ_VDCQ01000052.1"/>
</dbReference>
<evidence type="ECO:0000256" key="3">
    <source>
        <dbReference type="ARBA" id="ARBA00022692"/>
    </source>
</evidence>
<accession>A0A5C4T289</accession>
<dbReference type="GO" id="GO:0016020">
    <property type="term" value="C:membrane"/>
    <property type="evidence" value="ECO:0007669"/>
    <property type="project" value="UniProtKB-SubCell"/>
</dbReference>
<evidence type="ECO:0000256" key="5">
    <source>
        <dbReference type="ARBA" id="ARBA00023136"/>
    </source>
</evidence>
<evidence type="ECO:0000313" key="8">
    <source>
        <dbReference type="Proteomes" id="UP000307943"/>
    </source>
</evidence>
<feature type="transmembrane region" description="Helical" evidence="6">
    <location>
        <begin position="12"/>
        <end position="33"/>
    </location>
</feature>
<dbReference type="EMBL" id="VDCQ01000052">
    <property type="protein sequence ID" value="TNJ62870.1"/>
    <property type="molecule type" value="Genomic_DNA"/>
</dbReference>
<evidence type="ECO:0000256" key="1">
    <source>
        <dbReference type="ARBA" id="ARBA00004141"/>
    </source>
</evidence>
<evidence type="ECO:0000256" key="4">
    <source>
        <dbReference type="ARBA" id="ARBA00022989"/>
    </source>
</evidence>
<dbReference type="PANTHER" id="PTHR30238:SF4">
    <property type="entry name" value="SLL1022 PROTEIN"/>
    <property type="match status" value="1"/>
</dbReference>
<feature type="transmembrane region" description="Helical" evidence="6">
    <location>
        <begin position="194"/>
        <end position="215"/>
    </location>
</feature>
<dbReference type="Proteomes" id="UP000307943">
    <property type="component" value="Unassembled WGS sequence"/>
</dbReference>
<feature type="transmembrane region" description="Helical" evidence="6">
    <location>
        <begin position="101"/>
        <end position="120"/>
    </location>
</feature>
<comment type="subcellular location">
    <subcellularLocation>
        <location evidence="1">Membrane</location>
        <topology evidence="1">Multi-pass membrane protein</topology>
    </subcellularLocation>
</comment>
<evidence type="ECO:0000256" key="6">
    <source>
        <dbReference type="SAM" id="Phobius"/>
    </source>
</evidence>
<dbReference type="InterPro" id="IPR022301">
    <property type="entry name" value="Integral_membrane_YjbE"/>
</dbReference>
<dbReference type="InterPro" id="IPR005496">
    <property type="entry name" value="Integral_membrane_TerC"/>
</dbReference>
<name>A0A5C4T289_9BACL</name>
<keyword evidence="5 6" id="KW-0472">Membrane</keyword>
<evidence type="ECO:0000256" key="2">
    <source>
        <dbReference type="ARBA" id="ARBA00007511"/>
    </source>
</evidence>
<feature type="transmembrane region" description="Helical" evidence="6">
    <location>
        <begin position="132"/>
        <end position="152"/>
    </location>
</feature>
<comment type="similarity">
    <text evidence="2">Belongs to the TerC family.</text>
</comment>
<keyword evidence="4 6" id="KW-1133">Transmembrane helix</keyword>
<dbReference type="OrthoDB" id="5295733at2"/>
<keyword evidence="3 6" id="KW-0812">Transmembrane</keyword>
<reference evidence="7 8" key="1">
    <citation type="submission" date="2019-05" db="EMBL/GenBank/DDBJ databases">
        <title>We sequenced the genome of Paenibacillus hemerocallicola KCTC 33185 for further insight into its adaptation and study the phylogeny of Paenibacillus.</title>
        <authorList>
            <person name="Narsing Rao M.P."/>
        </authorList>
    </citation>
    <scope>NUCLEOTIDE SEQUENCE [LARGE SCALE GENOMIC DNA]</scope>
    <source>
        <strain evidence="7 8">KCTC 33185</strain>
    </source>
</reference>
<organism evidence="7 8">
    <name type="scientific">Paenibacillus hemerocallicola</name>
    <dbReference type="NCBI Taxonomy" id="1172614"/>
    <lineage>
        <taxon>Bacteria</taxon>
        <taxon>Bacillati</taxon>
        <taxon>Bacillota</taxon>
        <taxon>Bacilli</taxon>
        <taxon>Bacillales</taxon>
        <taxon>Paenibacillaceae</taxon>
        <taxon>Paenibacillus</taxon>
    </lineage>
</organism>
<sequence>MDWFTGEMLSALFMIIVIDLVLAGDNAIVIGMAARNLPKEQQKKAVIWGTVGAVVIRAVATLAVVWLLAIPGLLLVGGLFLVWIALKLLTEEKNHDNVKAGTTLSAAIRTIVIADAVMGIDNILAVAGAAHGSFALVVVGLAISVPVMVWGSTLVLKLIEKYPATMYIGAAVLAFTAGKMIVDEKFVKAFIGEGFLKWTIVTLVVVVVMVAGLAMKKARAKKAASLEAGGREPFKAS</sequence>
<evidence type="ECO:0000313" key="7">
    <source>
        <dbReference type="EMBL" id="TNJ62870.1"/>
    </source>
</evidence>
<dbReference type="PANTHER" id="PTHR30238">
    <property type="entry name" value="MEMBRANE BOUND PREDICTED REDOX MODULATOR"/>
    <property type="match status" value="1"/>
</dbReference>
<feature type="transmembrane region" description="Helical" evidence="6">
    <location>
        <begin position="164"/>
        <end position="182"/>
    </location>
</feature>
<proteinExistence type="inferred from homology"/>
<feature type="transmembrane region" description="Helical" evidence="6">
    <location>
        <begin position="72"/>
        <end position="89"/>
    </location>
</feature>
<gene>
    <name evidence="7" type="ORF">FE784_28660</name>
</gene>
<dbReference type="NCBIfam" id="TIGR03717">
    <property type="entry name" value="R_switched_YjbE"/>
    <property type="match status" value="1"/>
</dbReference>
<comment type="caution">
    <text evidence="7">The sequence shown here is derived from an EMBL/GenBank/DDBJ whole genome shotgun (WGS) entry which is preliminary data.</text>
</comment>
<dbReference type="AlphaFoldDB" id="A0A5C4T289"/>
<keyword evidence="8" id="KW-1185">Reference proteome</keyword>
<feature type="transmembrane region" description="Helical" evidence="6">
    <location>
        <begin position="45"/>
        <end position="66"/>
    </location>
</feature>